<keyword evidence="1" id="KW-0378">Hydrolase</keyword>
<proteinExistence type="predicted"/>
<dbReference type="EMBL" id="FWXD01000002">
    <property type="protein sequence ID" value="SMC18082.1"/>
    <property type="molecule type" value="Genomic_DNA"/>
</dbReference>
<sequence length="367" mass="41170">MALRRPAWLTRRRALLVCVIALLGVLSACSSTRYYAQAVGGHLELLSKTRPVDTVIADPATPPAVVRKLQLARDMRQFASRELGLPDNDSYKRYADLGRPYAVWNVVSTPELSLTPRASCFFFVGCISYRGFFSEHDARDFAAARSAAGDDVYVYGVPAYSTLGWLSDPLLNTFLGYSDTDLARLIFHELAHQLVYVDGDSAFNEAFATSVEIEGARRWRLVHGDAAPERETTSQQRREQFQHLLAHTQHQLTEIYTGPASDADKRTRKHLALQQLLHDYQALKQQWGGYRGYDHWFDPPPGNAHLASLATYHNRVPAFSQLLHEQSDELPKFYAAVRELAKLPTAERNARLDALQQRGASTPAATQ</sequence>
<dbReference type="InterPro" id="IPR014553">
    <property type="entry name" value="Aminopept"/>
</dbReference>
<organism evidence="1 2">
    <name type="scientific">Andreprevotia lacus DSM 23236</name>
    <dbReference type="NCBI Taxonomy" id="1121001"/>
    <lineage>
        <taxon>Bacteria</taxon>
        <taxon>Pseudomonadati</taxon>
        <taxon>Pseudomonadota</taxon>
        <taxon>Betaproteobacteria</taxon>
        <taxon>Neisseriales</taxon>
        <taxon>Chitinibacteraceae</taxon>
        <taxon>Andreprevotia</taxon>
    </lineage>
</organism>
<name>A0A1W1X2B4_9NEIS</name>
<dbReference type="AlphaFoldDB" id="A0A1W1X2B4"/>
<dbReference type="RefSeq" id="WP_084088937.1">
    <property type="nucleotide sequence ID" value="NZ_FWXD01000002.1"/>
</dbReference>
<keyword evidence="1" id="KW-0645">Protease</keyword>
<dbReference type="PIRSF" id="PIRSF029285">
    <property type="entry name" value="Aminopept"/>
    <property type="match status" value="1"/>
</dbReference>
<dbReference type="Pfam" id="PF10023">
    <property type="entry name" value="Aminopep"/>
    <property type="match status" value="1"/>
</dbReference>
<accession>A0A1W1X2B4</accession>
<dbReference type="PROSITE" id="PS51257">
    <property type="entry name" value="PROKAR_LIPOPROTEIN"/>
    <property type="match status" value="1"/>
</dbReference>
<protein>
    <submittedName>
        <fullName evidence="1">Predicted aminopeptidase</fullName>
    </submittedName>
</protein>
<keyword evidence="1" id="KW-0031">Aminopeptidase</keyword>
<dbReference type="STRING" id="1121001.SAMN02745857_00468"/>
<dbReference type="GO" id="GO:0004177">
    <property type="term" value="F:aminopeptidase activity"/>
    <property type="evidence" value="ECO:0007669"/>
    <property type="project" value="UniProtKB-KW"/>
</dbReference>
<keyword evidence="2" id="KW-1185">Reference proteome</keyword>
<dbReference type="Proteomes" id="UP000192761">
    <property type="component" value="Unassembled WGS sequence"/>
</dbReference>
<dbReference type="OrthoDB" id="357991at2"/>
<evidence type="ECO:0000313" key="1">
    <source>
        <dbReference type="EMBL" id="SMC18082.1"/>
    </source>
</evidence>
<evidence type="ECO:0000313" key="2">
    <source>
        <dbReference type="Proteomes" id="UP000192761"/>
    </source>
</evidence>
<reference evidence="1 2" key="1">
    <citation type="submission" date="2017-04" db="EMBL/GenBank/DDBJ databases">
        <authorList>
            <person name="Afonso C.L."/>
            <person name="Miller P.J."/>
            <person name="Scott M.A."/>
            <person name="Spackman E."/>
            <person name="Goraichik I."/>
            <person name="Dimitrov K.M."/>
            <person name="Suarez D.L."/>
            <person name="Swayne D.E."/>
        </authorList>
    </citation>
    <scope>NUCLEOTIDE SEQUENCE [LARGE SCALE GENOMIC DNA]</scope>
    <source>
        <strain evidence="1 2">DSM 23236</strain>
    </source>
</reference>
<gene>
    <name evidence="1" type="ORF">SAMN02745857_00468</name>
</gene>